<dbReference type="PROSITE" id="PS00445">
    <property type="entry name" value="FGGY_KINASES_2"/>
    <property type="match status" value="1"/>
</dbReference>
<evidence type="ECO:0000256" key="4">
    <source>
        <dbReference type="RuleBase" id="RU003733"/>
    </source>
</evidence>
<proteinExistence type="inferred from homology"/>
<accession>A0A328UET4</accession>
<dbReference type="GO" id="GO:0005975">
    <property type="term" value="P:carbohydrate metabolic process"/>
    <property type="evidence" value="ECO:0007669"/>
    <property type="project" value="InterPro"/>
</dbReference>
<evidence type="ECO:0000313" key="8">
    <source>
        <dbReference type="Proteomes" id="UP000249377"/>
    </source>
</evidence>
<keyword evidence="2 4" id="KW-0808">Transferase</keyword>
<dbReference type="AlphaFoldDB" id="A0A328UET4"/>
<dbReference type="InterPro" id="IPR043129">
    <property type="entry name" value="ATPase_NBD"/>
</dbReference>
<dbReference type="PIRSF" id="PIRSF000538">
    <property type="entry name" value="GlpK"/>
    <property type="match status" value="1"/>
</dbReference>
<evidence type="ECO:0000313" key="7">
    <source>
        <dbReference type="EMBL" id="RAQ29879.1"/>
    </source>
</evidence>
<dbReference type="Proteomes" id="UP000249377">
    <property type="component" value="Unassembled WGS sequence"/>
</dbReference>
<dbReference type="Gene3D" id="3.30.420.40">
    <property type="match status" value="2"/>
</dbReference>
<dbReference type="EMBL" id="QLYR01000002">
    <property type="protein sequence ID" value="RAQ29879.1"/>
    <property type="molecule type" value="Genomic_DNA"/>
</dbReference>
<dbReference type="Pfam" id="PF00370">
    <property type="entry name" value="FGGY_N"/>
    <property type="match status" value="1"/>
</dbReference>
<organism evidence="7 8">
    <name type="scientific">Hydrogeniiclostridium mannosilyticum</name>
    <dbReference type="NCBI Taxonomy" id="2764322"/>
    <lineage>
        <taxon>Bacteria</taxon>
        <taxon>Bacillati</taxon>
        <taxon>Bacillota</taxon>
        <taxon>Clostridia</taxon>
        <taxon>Eubacteriales</taxon>
        <taxon>Acutalibacteraceae</taxon>
        <taxon>Hydrogeniiclostridium</taxon>
    </lineage>
</organism>
<dbReference type="InterPro" id="IPR050406">
    <property type="entry name" value="FGGY_Carb_Kinase"/>
</dbReference>
<dbReference type="RefSeq" id="WP_112332296.1">
    <property type="nucleotide sequence ID" value="NZ_JADPHD010000005.1"/>
</dbReference>
<comment type="similarity">
    <text evidence="1 4">Belongs to the FGGY kinase family.</text>
</comment>
<feature type="domain" description="Carbohydrate kinase FGGY C-terminal" evidence="6">
    <location>
        <begin position="260"/>
        <end position="452"/>
    </location>
</feature>
<keyword evidence="8" id="KW-1185">Reference proteome</keyword>
<dbReference type="CDD" id="cd07802">
    <property type="entry name" value="ASKHA_NBD_FGGY_EcLyxK-like"/>
    <property type="match status" value="1"/>
</dbReference>
<evidence type="ECO:0000259" key="6">
    <source>
        <dbReference type="Pfam" id="PF02782"/>
    </source>
</evidence>
<protein>
    <submittedName>
        <fullName evidence="7">Carbohydrate kinase</fullName>
    </submittedName>
</protein>
<dbReference type="InterPro" id="IPR018484">
    <property type="entry name" value="FGGY_N"/>
</dbReference>
<keyword evidence="3 4" id="KW-0418">Kinase</keyword>
<gene>
    <name evidence="7" type="ORF">DPQ25_06225</name>
</gene>
<dbReference type="GO" id="GO:0016773">
    <property type="term" value="F:phosphotransferase activity, alcohol group as acceptor"/>
    <property type="evidence" value="ECO:0007669"/>
    <property type="project" value="InterPro"/>
</dbReference>
<evidence type="ECO:0000256" key="3">
    <source>
        <dbReference type="ARBA" id="ARBA00022777"/>
    </source>
</evidence>
<evidence type="ECO:0000256" key="1">
    <source>
        <dbReference type="ARBA" id="ARBA00009156"/>
    </source>
</evidence>
<dbReference type="PANTHER" id="PTHR43095:SF3">
    <property type="entry name" value="L-XYLULOSE_3-KETO-L-GULONATE KINASE"/>
    <property type="match status" value="1"/>
</dbReference>
<sequence>MKYYMGIDNGGTTTKAALYREDGFCAGVASTETAMLVPRAGFTERDMEEMWQANCTVIRDVIAQTGIDAADIAGVACCGHGKGLYLWGKDGRPARPGIISTDNRAWEYPLRWEKDGTAEKVFAKSCQHIMACQPVSLLAWLQDHEPECLEKTQWIFECKDYVRFRLTGEAYGEITDYSGANFVNLKTRRYDPELLRLFGLEAWLDKLPPLRQSTDICGRITGETAEKTGLKAGTPVAGGMFDIDACLIAVNAADEEHICMIAGTWSINEYIRREPVLDGKVLMNSLFCLPEYYLIEESSATSAGNHEWFVKTLLPELREQAKKDGTSVYKLTDQWVEDIPASEFCPIFTPFLMASNVHPNAKASFTGLSNYHTRKHLMRSVFEGIAFSHRYHLDKLLATRSAPPASIRLAGGVARSAVWTQIFADLMGYPIETVDVKETGALGCAMAAAVAAGDYQDLSQAAQRMSTVNPAVYPNAENRPYLEQRYQLYCKILDALDPVWDDLQKLL</sequence>
<dbReference type="InterPro" id="IPR000577">
    <property type="entry name" value="Carb_kinase_FGGY"/>
</dbReference>
<comment type="caution">
    <text evidence="7">The sequence shown here is derived from an EMBL/GenBank/DDBJ whole genome shotgun (WGS) entry which is preliminary data.</text>
</comment>
<dbReference type="Pfam" id="PF02782">
    <property type="entry name" value="FGGY_C"/>
    <property type="match status" value="1"/>
</dbReference>
<dbReference type="InterPro" id="IPR018485">
    <property type="entry name" value="FGGY_C"/>
</dbReference>
<evidence type="ECO:0000256" key="2">
    <source>
        <dbReference type="ARBA" id="ARBA00022679"/>
    </source>
</evidence>
<dbReference type="InterPro" id="IPR018483">
    <property type="entry name" value="Carb_kinase_FGGY_CS"/>
</dbReference>
<evidence type="ECO:0000259" key="5">
    <source>
        <dbReference type="Pfam" id="PF00370"/>
    </source>
</evidence>
<dbReference type="SUPFAM" id="SSF53067">
    <property type="entry name" value="Actin-like ATPase domain"/>
    <property type="match status" value="2"/>
</dbReference>
<dbReference type="GO" id="GO:0016301">
    <property type="term" value="F:kinase activity"/>
    <property type="evidence" value="ECO:0007669"/>
    <property type="project" value="UniProtKB-KW"/>
</dbReference>
<feature type="domain" description="Carbohydrate kinase FGGY N-terminal" evidence="5">
    <location>
        <begin position="3"/>
        <end position="247"/>
    </location>
</feature>
<reference evidence="7 8" key="1">
    <citation type="submission" date="2018-06" db="EMBL/GenBank/DDBJ databases">
        <title>Noncontiguous genome sequence of Ruminococcaceae bacterium ASD2818.</title>
        <authorList>
            <person name="Chaplin A.V."/>
            <person name="Sokolova S.R."/>
            <person name="Kochetkova T.O."/>
            <person name="Goltsov A.Y."/>
            <person name="Trofimov D.Y."/>
            <person name="Efimov B.A."/>
        </authorList>
    </citation>
    <scope>NUCLEOTIDE SEQUENCE [LARGE SCALE GENOMIC DNA]</scope>
    <source>
        <strain evidence="7 8">ASD2818</strain>
    </source>
</reference>
<dbReference type="PANTHER" id="PTHR43095">
    <property type="entry name" value="SUGAR KINASE"/>
    <property type="match status" value="1"/>
</dbReference>
<name>A0A328UET4_9FIRM</name>